<reference evidence="2 3" key="1">
    <citation type="submission" date="2018-05" db="EMBL/GenBank/DDBJ databases">
        <title>Complete genome sequence of Gordonia terrae NRRL B-16283.</title>
        <authorList>
            <person name="Garlena R.A."/>
            <person name="Russell D.A."/>
            <person name="Hatfull G.F."/>
        </authorList>
    </citation>
    <scope>NUCLEOTIDE SEQUENCE [LARGE SCALE GENOMIC DNA]</scope>
    <source>
        <strain evidence="2 3">NRRL B-16283</strain>
    </source>
</reference>
<sequence>MTAFPAFVDVEGRQTRVRVEGDPAAPPVLLIHGIGRSLEDWAPLTKRLTQNHRVIAIDLPGSGFTQRSALPTSLPMLASASLATLDTLGERRPLHVVGNSLGGAVAQQLSILAPDRVASLVLISSAGFGESVALPIRFLSTRVLGRFLATHTTQSSARLTERMLFANPDLVTGSRIEHAKAIAQQPGTAEVVWETARELATLRGVRSEWREKLSTGVANARKPTTVIWGDRDRILPARHLAEARRLLPHASTHLLPGVGHMPQIEAPDEVARLFAAFVVSIRANRPPGHVTTNGTAARIGDSLSVTPRQQRC</sequence>
<name>A0AAD0NW68_9ACTN</name>
<dbReference type="GO" id="GO:0016787">
    <property type="term" value="F:hydrolase activity"/>
    <property type="evidence" value="ECO:0007669"/>
    <property type="project" value="UniProtKB-KW"/>
</dbReference>
<feature type="domain" description="AB hydrolase-1" evidence="1">
    <location>
        <begin position="26"/>
        <end position="267"/>
    </location>
</feature>
<dbReference type="GeneID" id="32686993"/>
<evidence type="ECO:0000259" key="1">
    <source>
        <dbReference type="Pfam" id="PF00561"/>
    </source>
</evidence>
<dbReference type="PANTHER" id="PTHR43689:SF8">
    <property type="entry name" value="ALPHA_BETA-HYDROLASES SUPERFAMILY PROTEIN"/>
    <property type="match status" value="1"/>
</dbReference>
<evidence type="ECO:0000313" key="3">
    <source>
        <dbReference type="Proteomes" id="UP000247118"/>
    </source>
</evidence>
<dbReference type="RefSeq" id="WP_004023286.1">
    <property type="nucleotide sequence ID" value="NZ_CABEIC010000002.1"/>
</dbReference>
<evidence type="ECO:0000313" key="2">
    <source>
        <dbReference type="EMBL" id="AWO82897.1"/>
    </source>
</evidence>
<dbReference type="InterPro" id="IPR000639">
    <property type="entry name" value="Epox_hydrolase-like"/>
</dbReference>
<dbReference type="EMBL" id="CP029604">
    <property type="protein sequence ID" value="AWO82897.1"/>
    <property type="molecule type" value="Genomic_DNA"/>
</dbReference>
<protein>
    <submittedName>
        <fullName evidence="2">Alpha/beta hydrolase</fullName>
    </submittedName>
</protein>
<dbReference type="InterPro" id="IPR029058">
    <property type="entry name" value="AB_hydrolase_fold"/>
</dbReference>
<gene>
    <name evidence="2" type="ORF">DLJ61_04480</name>
</gene>
<proteinExistence type="predicted"/>
<dbReference type="Pfam" id="PF00561">
    <property type="entry name" value="Abhydrolase_1"/>
    <property type="match status" value="1"/>
</dbReference>
<keyword evidence="2" id="KW-0378">Hydrolase</keyword>
<dbReference type="Gene3D" id="3.40.50.1820">
    <property type="entry name" value="alpha/beta hydrolase"/>
    <property type="match status" value="1"/>
</dbReference>
<dbReference type="PRINTS" id="PR00412">
    <property type="entry name" value="EPOXHYDRLASE"/>
</dbReference>
<dbReference type="PANTHER" id="PTHR43689">
    <property type="entry name" value="HYDROLASE"/>
    <property type="match status" value="1"/>
</dbReference>
<dbReference type="Proteomes" id="UP000247118">
    <property type="component" value="Chromosome"/>
</dbReference>
<dbReference type="AlphaFoldDB" id="A0AAD0NW68"/>
<dbReference type="InterPro" id="IPR000073">
    <property type="entry name" value="AB_hydrolase_1"/>
</dbReference>
<dbReference type="PRINTS" id="PR00111">
    <property type="entry name" value="ABHYDROLASE"/>
</dbReference>
<dbReference type="SUPFAM" id="SSF53474">
    <property type="entry name" value="alpha/beta-Hydrolases"/>
    <property type="match status" value="1"/>
</dbReference>
<accession>A0AAD0NW68</accession>
<organism evidence="2 3">
    <name type="scientific">Gordonia terrae</name>
    <dbReference type="NCBI Taxonomy" id="2055"/>
    <lineage>
        <taxon>Bacteria</taxon>
        <taxon>Bacillati</taxon>
        <taxon>Actinomycetota</taxon>
        <taxon>Actinomycetes</taxon>
        <taxon>Mycobacteriales</taxon>
        <taxon>Gordoniaceae</taxon>
        <taxon>Gordonia</taxon>
    </lineage>
</organism>